<keyword evidence="1" id="KW-1133">Transmembrane helix</keyword>
<sequence length="213" mass="23257">MTLAPPWRRPPLSGDDRHGRFVAGMKLVLPGLAVLLLGVLVAWPWISDHIAGFSVEFASFDPRGVETGSVVNPRYMGTDRNNYPFVVTADAATDLGAADGRLRLVNPKGDLLQSSGRWLSLGSDIGYVTNSRQRIELESNVLFYRDDGLQFRTRAATIDLEQNRAFGAEPVTGEGPDLQITSADGFAIEEAGARILFQGRTRLILNDSSESRP</sequence>
<reference evidence="2 3" key="1">
    <citation type="submission" date="2012-02" db="EMBL/GenBank/DDBJ databases">
        <title>Shotgun genome sequence of Phaeospirillum photometricum DSM 122.</title>
        <authorList>
            <person name="Duquesne K."/>
            <person name="Sturgis J."/>
        </authorList>
    </citation>
    <scope>NUCLEOTIDE SEQUENCE [LARGE SCALE GENOMIC DNA]</scope>
    <source>
        <strain evidence="3">DSM122</strain>
    </source>
</reference>
<dbReference type="Pfam" id="PF06835">
    <property type="entry name" value="LptC"/>
    <property type="match status" value="1"/>
</dbReference>
<dbReference type="Gene3D" id="2.60.450.10">
    <property type="entry name" value="Lipopolysaccharide (LPS) transport protein A like domain"/>
    <property type="match status" value="1"/>
</dbReference>
<dbReference type="STRING" id="1150469.RSPPHO_03188"/>
<evidence type="ECO:0000313" key="2">
    <source>
        <dbReference type="EMBL" id="CCG09814.1"/>
    </source>
</evidence>
<gene>
    <name evidence="2" type="ORF">RSPPHO_03188</name>
</gene>
<organism evidence="2 3">
    <name type="scientific">Pararhodospirillum photometricum DSM 122</name>
    <dbReference type="NCBI Taxonomy" id="1150469"/>
    <lineage>
        <taxon>Bacteria</taxon>
        <taxon>Pseudomonadati</taxon>
        <taxon>Pseudomonadota</taxon>
        <taxon>Alphaproteobacteria</taxon>
        <taxon>Rhodospirillales</taxon>
        <taxon>Rhodospirillaceae</taxon>
        <taxon>Pararhodospirillum</taxon>
    </lineage>
</organism>
<dbReference type="EMBL" id="HE663493">
    <property type="protein sequence ID" value="CCG09814.1"/>
    <property type="molecule type" value="Genomic_DNA"/>
</dbReference>
<evidence type="ECO:0000256" key="1">
    <source>
        <dbReference type="SAM" id="Phobius"/>
    </source>
</evidence>
<dbReference type="Proteomes" id="UP000033220">
    <property type="component" value="Chromosome DSM 122"/>
</dbReference>
<dbReference type="eggNOG" id="COG5375">
    <property type="taxonomic scope" value="Bacteria"/>
</dbReference>
<feature type="transmembrane region" description="Helical" evidence="1">
    <location>
        <begin position="27"/>
        <end position="46"/>
    </location>
</feature>
<protein>
    <recommendedName>
        <fullName evidence="4">LPS export ABC transporter periplasmic protein LptC</fullName>
    </recommendedName>
</protein>
<dbReference type="HOGENOM" id="CLU_080694_1_0_5"/>
<evidence type="ECO:0000313" key="3">
    <source>
        <dbReference type="Proteomes" id="UP000033220"/>
    </source>
</evidence>
<dbReference type="PATRIC" id="fig|1150469.3.peg.3592"/>
<keyword evidence="1" id="KW-0812">Transmembrane</keyword>
<dbReference type="RefSeq" id="WP_014416442.1">
    <property type="nucleotide sequence ID" value="NC_017059.1"/>
</dbReference>
<proteinExistence type="predicted"/>
<dbReference type="KEGG" id="rpm:RSPPHO_03188"/>
<dbReference type="OrthoDB" id="8441710at2"/>
<accession>H6SR92</accession>
<keyword evidence="3" id="KW-1185">Reference proteome</keyword>
<dbReference type="AlphaFoldDB" id="H6SR92"/>
<name>H6SR92_PARPM</name>
<keyword evidence="1" id="KW-0472">Membrane</keyword>
<dbReference type="InterPro" id="IPR010664">
    <property type="entry name" value="LipoPS_assembly_LptC-rel"/>
</dbReference>
<evidence type="ECO:0008006" key="4">
    <source>
        <dbReference type="Google" id="ProtNLM"/>
    </source>
</evidence>